<proteinExistence type="predicted"/>
<dbReference type="EMBL" id="JACYCF010000009">
    <property type="protein sequence ID" value="KAF8755038.1"/>
    <property type="molecule type" value="Genomic_DNA"/>
</dbReference>
<evidence type="ECO:0000313" key="2">
    <source>
        <dbReference type="EMBL" id="KAF8755038.1"/>
    </source>
</evidence>
<protein>
    <submittedName>
        <fullName evidence="2">Uncharacterized protein</fullName>
    </submittedName>
</protein>
<comment type="caution">
    <text evidence="2">The sequence shown here is derived from an EMBL/GenBank/DDBJ whole genome shotgun (WGS) entry which is preliminary data.</text>
</comment>
<dbReference type="Proteomes" id="UP000614334">
    <property type="component" value="Unassembled WGS sequence"/>
</dbReference>
<sequence>MRSYPKAFGVVYIHSEEDQFESRTSDKTIEMLVKIIGVQFLDRVTVLIRSRSGPHDYPNFMPTTDSPLYPLYCNEIKPWTMPYPQDHQSVEYILGPYTQLQQRIFRPVALDNFTKNDGSKWKYDFISRHLWEFFPDDIGPLAIGRQQEVPEGERLNHETQRNSLCNTIRDHEEEILRLKSAKNVELKNLETSKNEEINKLTAGKNLEIKELEDKLQAKNDELVGLRRENERKIQDLTQALRAKEDEVMEHKAGGATKPGYKQAGEIYSLKADIRRINAEYSSLRTHMQVQEKTEEADITTALGDLNRMIGEFGQSLSERVEDYMQVRSPEKDLLAQDIMKLFQVRGETALKAREDTYLLLEYAIRATVCEQLYIHLFKPFHPNISGDESRNTFITQVYEYMVYQAPQSIAGRWRRDTFNSISGSPSLGTQNKLGNGSTHQLVTEALFILLGKIAGVDPPEILKEHIRDLNKAIAKGDELNRLLKGGVSFLGNFQPTWFSAGDSFQSDYMTEVKSGSKLNSPNNTEAILATIELGLTNDYALGDGQKPLRTILRQAVVFRLPM</sequence>
<keyword evidence="1" id="KW-0175">Coiled coil</keyword>
<name>A0A8H7ICA1_9AGAM</name>
<organism evidence="2 3">
    <name type="scientific">Rhizoctonia solani</name>
    <dbReference type="NCBI Taxonomy" id="456999"/>
    <lineage>
        <taxon>Eukaryota</taxon>
        <taxon>Fungi</taxon>
        <taxon>Dikarya</taxon>
        <taxon>Basidiomycota</taxon>
        <taxon>Agaricomycotina</taxon>
        <taxon>Agaricomycetes</taxon>
        <taxon>Cantharellales</taxon>
        <taxon>Ceratobasidiaceae</taxon>
        <taxon>Rhizoctonia</taxon>
    </lineage>
</organism>
<accession>A0A8H7ICA1</accession>
<feature type="coiled-coil region" evidence="1">
    <location>
        <begin position="161"/>
        <end position="253"/>
    </location>
</feature>
<gene>
    <name evidence="2" type="ORF">RHS01_05538</name>
</gene>
<dbReference type="AlphaFoldDB" id="A0A8H7ICA1"/>
<reference evidence="2" key="1">
    <citation type="submission" date="2020-09" db="EMBL/GenBank/DDBJ databases">
        <title>Comparative genome analyses of four rice-infecting Rhizoctonia solani isolates reveal extensive enrichment of homogalacturonan modification genes.</title>
        <authorList>
            <person name="Lee D.-Y."/>
            <person name="Jeon J."/>
            <person name="Kim K.-T."/>
            <person name="Cheong K."/>
            <person name="Song H."/>
            <person name="Choi G."/>
            <person name="Ko J."/>
            <person name="Opiyo S.O."/>
            <person name="Zuo S."/>
            <person name="Madhav S."/>
            <person name="Lee Y.-H."/>
            <person name="Wang G.-L."/>
        </authorList>
    </citation>
    <scope>NUCLEOTIDE SEQUENCE</scope>
    <source>
        <strain evidence="2">AG1-IA B2</strain>
    </source>
</reference>
<evidence type="ECO:0000313" key="3">
    <source>
        <dbReference type="Proteomes" id="UP000614334"/>
    </source>
</evidence>
<evidence type="ECO:0000256" key="1">
    <source>
        <dbReference type="SAM" id="Coils"/>
    </source>
</evidence>